<proteinExistence type="predicted"/>
<reference evidence="1" key="2">
    <citation type="submission" date="2020-09" db="EMBL/GenBank/DDBJ databases">
        <authorList>
            <person name="Sun Q."/>
            <person name="Zhou Y."/>
        </authorList>
    </citation>
    <scope>NUCLEOTIDE SEQUENCE</scope>
    <source>
        <strain evidence="1">CGMCC 4.7398</strain>
    </source>
</reference>
<dbReference type="Proteomes" id="UP000627369">
    <property type="component" value="Unassembled WGS sequence"/>
</dbReference>
<organism evidence="1 2">
    <name type="scientific">Promicromonospora soli</name>
    <dbReference type="NCBI Taxonomy" id="2035533"/>
    <lineage>
        <taxon>Bacteria</taxon>
        <taxon>Bacillati</taxon>
        <taxon>Actinomycetota</taxon>
        <taxon>Actinomycetes</taxon>
        <taxon>Micrococcales</taxon>
        <taxon>Promicromonosporaceae</taxon>
        <taxon>Promicromonospora</taxon>
    </lineage>
</organism>
<reference evidence="1" key="1">
    <citation type="journal article" date="2014" name="Int. J. Syst. Evol. Microbiol.">
        <title>Complete genome sequence of Corynebacterium casei LMG S-19264T (=DSM 44701T), isolated from a smear-ripened cheese.</title>
        <authorList>
            <consortium name="US DOE Joint Genome Institute (JGI-PGF)"/>
            <person name="Walter F."/>
            <person name="Albersmeier A."/>
            <person name="Kalinowski J."/>
            <person name="Ruckert C."/>
        </authorList>
    </citation>
    <scope>NUCLEOTIDE SEQUENCE</scope>
    <source>
        <strain evidence="1">CGMCC 4.7398</strain>
    </source>
</reference>
<sequence length="76" mass="8655">MTCEESSRCASTAHTRRTHYRLYCVLDYKAVGLDKPLLAIIDGRRKAFRTVLTANDYAAIRKYVDDYWSINPGPVG</sequence>
<dbReference type="EMBL" id="BNAS01000004">
    <property type="protein sequence ID" value="GHH74670.1"/>
    <property type="molecule type" value="Genomic_DNA"/>
</dbReference>
<name>A0A919FZV2_9MICO</name>
<accession>A0A919FZV2</accession>
<dbReference type="AlphaFoldDB" id="A0A919FZV2"/>
<comment type="caution">
    <text evidence="1">The sequence shown here is derived from an EMBL/GenBank/DDBJ whole genome shotgun (WGS) entry which is preliminary data.</text>
</comment>
<protein>
    <submittedName>
        <fullName evidence="1">Uncharacterized protein</fullName>
    </submittedName>
</protein>
<gene>
    <name evidence="1" type="ORF">GCM10017772_28930</name>
</gene>
<keyword evidence="2" id="KW-1185">Reference proteome</keyword>
<evidence type="ECO:0000313" key="2">
    <source>
        <dbReference type="Proteomes" id="UP000627369"/>
    </source>
</evidence>
<evidence type="ECO:0000313" key="1">
    <source>
        <dbReference type="EMBL" id="GHH74670.1"/>
    </source>
</evidence>